<dbReference type="Proteomes" id="UP000008783">
    <property type="component" value="Unassembled WGS sequence"/>
</dbReference>
<dbReference type="HOGENOM" id="CLU_020819_0_0_1"/>
<sequence length="682" mass="76492">MLPPQIWLSFKNKLVTVQTKELVYVINLAQAAKTEFPSSLRDFDTPDITLHTSEDAEALTSDSALAEIAPELSLCAASKTPLIVKVKLDVAPQTRLIAKGIPAIIWLSFKGNLVSVETKGLVFVNQLAKAARDEFPSSLGGFDTPDITLHTTEDAVALTSDSALAEIAAELSPCAVSKTPLIVKASKFIPDLHLHVHAEIIRFWKALPEATLVTNGEVQYLELKEGYVLGDKKLGSRFLVRPVYKELYDYIVDFNYSKVVVTGTPGIGKTIFSAYYMWIAACNQKTVVWEPCPSRKGGRATFLMTSGGVQRVNIDSHEVGEILVNDETVYIVDGQPPTKCEAQTLVVTSPLGENYVQYLKTSGTKLLYMPPWTYEELRNCKTIIYPDDQILPTALMDRLFEWYGGVPRYVVDLASVEFEKHGNEDEVVRDLVRNLTQAVYKGQVTDIKKAHDSGTREGEYSHRVLHICSHPSGRVNEFCVRFASLRVAQAVIERIEEELRTDLQNFLRTCSDSSGLRGLLFEPYTFKMLREGGRFPVRRLCKQDTPNEQDVSVEFAATERRTFRSYEEVDLRTNVFWQPVSKQLPSIDSLLGPANFFQATVSKTHPIKHQGLSKALELVDESECRPKLYFVVPSEIYPTYKSQPYHTKCGKVFMGNLGGVGKVEQWVLMIPMGGEWPVREEE</sequence>
<protein>
    <submittedName>
        <fullName evidence="1">Uncharacterized protein</fullName>
    </submittedName>
</protein>
<dbReference type="InParanoid" id="E3KCW4"/>
<dbReference type="OrthoDB" id="2495627at2759"/>
<dbReference type="VEuPathDB" id="FungiDB:PGTG_07647"/>
<evidence type="ECO:0000313" key="1">
    <source>
        <dbReference type="EMBL" id="EFP82250.2"/>
    </source>
</evidence>
<organism evidence="1 2">
    <name type="scientific">Puccinia graminis f. sp. tritici (strain CRL 75-36-700-3 / race SCCL)</name>
    <name type="common">Black stem rust fungus</name>
    <dbReference type="NCBI Taxonomy" id="418459"/>
    <lineage>
        <taxon>Eukaryota</taxon>
        <taxon>Fungi</taxon>
        <taxon>Dikarya</taxon>
        <taxon>Basidiomycota</taxon>
        <taxon>Pucciniomycotina</taxon>
        <taxon>Pucciniomycetes</taxon>
        <taxon>Pucciniales</taxon>
        <taxon>Pucciniaceae</taxon>
        <taxon>Puccinia</taxon>
    </lineage>
</organism>
<accession>E3KCW4</accession>
<dbReference type="GeneID" id="10529623"/>
<gene>
    <name evidence="1" type="ORF">PGTG_07647</name>
</gene>
<dbReference type="eggNOG" id="ENOG502RSDK">
    <property type="taxonomic scope" value="Eukaryota"/>
</dbReference>
<dbReference type="RefSeq" id="XP_003326669.2">
    <property type="nucleotide sequence ID" value="XM_003326621.2"/>
</dbReference>
<proteinExistence type="predicted"/>
<dbReference type="EMBL" id="DS178281">
    <property type="protein sequence ID" value="EFP82250.2"/>
    <property type="molecule type" value="Genomic_DNA"/>
</dbReference>
<dbReference type="AlphaFoldDB" id="E3KCW4"/>
<name>E3KCW4_PUCGT</name>
<reference evidence="2" key="2">
    <citation type="journal article" date="2011" name="Proc. Natl. Acad. Sci. U.S.A.">
        <title>Obligate biotrophy features unraveled by the genomic analysis of rust fungi.</title>
        <authorList>
            <person name="Duplessis S."/>
            <person name="Cuomo C.A."/>
            <person name="Lin Y.-C."/>
            <person name="Aerts A."/>
            <person name="Tisserant E."/>
            <person name="Veneault-Fourrey C."/>
            <person name="Joly D.L."/>
            <person name="Hacquard S."/>
            <person name="Amselem J."/>
            <person name="Cantarel B.L."/>
            <person name="Chiu R."/>
            <person name="Coutinho P.M."/>
            <person name="Feau N."/>
            <person name="Field M."/>
            <person name="Frey P."/>
            <person name="Gelhaye E."/>
            <person name="Goldberg J."/>
            <person name="Grabherr M.G."/>
            <person name="Kodira C.D."/>
            <person name="Kohler A."/>
            <person name="Kuees U."/>
            <person name="Lindquist E.A."/>
            <person name="Lucas S.M."/>
            <person name="Mago R."/>
            <person name="Mauceli E."/>
            <person name="Morin E."/>
            <person name="Murat C."/>
            <person name="Pangilinan J.L."/>
            <person name="Park R."/>
            <person name="Pearson M."/>
            <person name="Quesneville H."/>
            <person name="Rouhier N."/>
            <person name="Sakthikumar S."/>
            <person name="Salamov A.A."/>
            <person name="Schmutz J."/>
            <person name="Selles B."/>
            <person name="Shapiro H."/>
            <person name="Tanguay P."/>
            <person name="Tuskan G.A."/>
            <person name="Henrissat B."/>
            <person name="Van de Peer Y."/>
            <person name="Rouze P."/>
            <person name="Ellis J.G."/>
            <person name="Dodds P.N."/>
            <person name="Schein J.E."/>
            <person name="Zhong S."/>
            <person name="Hamelin R.C."/>
            <person name="Grigoriev I.V."/>
            <person name="Szabo L.J."/>
            <person name="Martin F."/>
        </authorList>
    </citation>
    <scope>NUCLEOTIDE SEQUENCE [LARGE SCALE GENOMIC DNA]</scope>
    <source>
        <strain evidence="2">CRL 75-36-700-3 / race SCCL</strain>
    </source>
</reference>
<dbReference type="PANTHER" id="PTHR33129:SF1">
    <property type="entry name" value="ATP-BINDING PROTEIN"/>
    <property type="match status" value="1"/>
</dbReference>
<evidence type="ECO:0000313" key="2">
    <source>
        <dbReference type="Proteomes" id="UP000008783"/>
    </source>
</evidence>
<dbReference type="KEGG" id="pgr:PGTG_07647"/>
<dbReference type="PANTHER" id="PTHR33129">
    <property type="entry name" value="PROTEIN KINASE DOMAIN-CONTAINING PROTEIN-RELATED"/>
    <property type="match status" value="1"/>
</dbReference>
<dbReference type="InterPro" id="IPR052980">
    <property type="entry name" value="Crinkler_effector"/>
</dbReference>
<reference key="1">
    <citation type="submission" date="2007-01" db="EMBL/GenBank/DDBJ databases">
        <title>The Genome Sequence of Puccinia graminis f. sp. tritici Strain CRL 75-36-700-3.</title>
        <authorList>
            <consortium name="The Broad Institute Genome Sequencing Platform"/>
            <person name="Birren B."/>
            <person name="Lander E."/>
            <person name="Galagan J."/>
            <person name="Nusbaum C."/>
            <person name="Devon K."/>
            <person name="Cuomo C."/>
            <person name="Jaffe D."/>
            <person name="Butler J."/>
            <person name="Alvarez P."/>
            <person name="Gnerre S."/>
            <person name="Grabherr M."/>
            <person name="Mauceli E."/>
            <person name="Brockman W."/>
            <person name="Young S."/>
            <person name="LaButti K."/>
            <person name="Sykes S."/>
            <person name="DeCaprio D."/>
            <person name="Crawford M."/>
            <person name="Koehrsen M."/>
            <person name="Engels R."/>
            <person name="Montgomery P."/>
            <person name="Pearson M."/>
            <person name="Howarth C."/>
            <person name="Larson L."/>
            <person name="White J."/>
            <person name="Zeng Q."/>
            <person name="Kodira C."/>
            <person name="Yandava C."/>
            <person name="Alvarado L."/>
            <person name="O'Leary S."/>
            <person name="Szabo L."/>
            <person name="Dean R."/>
            <person name="Schein J."/>
        </authorList>
    </citation>
    <scope>NUCLEOTIDE SEQUENCE</scope>
    <source>
        <strain>CRL 75-36-700-3</strain>
    </source>
</reference>
<keyword evidence="2" id="KW-1185">Reference proteome</keyword>